<dbReference type="Pfam" id="PF03659">
    <property type="entry name" value="Glyco_hydro_71"/>
    <property type="match status" value="1"/>
</dbReference>
<dbReference type="Gene3D" id="3.20.20.80">
    <property type="entry name" value="Glycosidases"/>
    <property type="match status" value="1"/>
</dbReference>
<gene>
    <name evidence="1" type="ORF">AK830_g8754</name>
</gene>
<name>A0A0P7AK21_9HYPO</name>
<evidence type="ECO:0000313" key="1">
    <source>
        <dbReference type="EMBL" id="KPM37806.1"/>
    </source>
</evidence>
<organism evidence="1 2">
    <name type="scientific">Neonectria ditissima</name>
    <dbReference type="NCBI Taxonomy" id="78410"/>
    <lineage>
        <taxon>Eukaryota</taxon>
        <taxon>Fungi</taxon>
        <taxon>Dikarya</taxon>
        <taxon>Ascomycota</taxon>
        <taxon>Pezizomycotina</taxon>
        <taxon>Sordariomycetes</taxon>
        <taxon>Hypocreomycetidae</taxon>
        <taxon>Hypocreales</taxon>
        <taxon>Nectriaceae</taxon>
        <taxon>Neonectria</taxon>
    </lineage>
</organism>
<dbReference type="InterPro" id="IPR005197">
    <property type="entry name" value="Glyco_hydro_71"/>
</dbReference>
<reference evidence="1 2" key="1">
    <citation type="submission" date="2015-09" db="EMBL/GenBank/DDBJ databases">
        <title>Draft genome of a European isolate of the apple canker pathogen Neonectria ditissima.</title>
        <authorList>
            <person name="Gomez-Cortecero A."/>
            <person name="Harrison R.J."/>
            <person name="Armitage A.D."/>
        </authorList>
    </citation>
    <scope>NUCLEOTIDE SEQUENCE [LARGE SCALE GENOMIC DNA]</scope>
    <source>
        <strain evidence="1 2">R09/05</strain>
    </source>
</reference>
<proteinExistence type="predicted"/>
<accession>A0A0P7AK21</accession>
<dbReference type="OrthoDB" id="1046782at2759"/>
<evidence type="ECO:0000313" key="2">
    <source>
        <dbReference type="Proteomes" id="UP000050424"/>
    </source>
</evidence>
<protein>
    <recommendedName>
        <fullName evidence="3">Mutanase</fullName>
    </recommendedName>
</protein>
<evidence type="ECO:0008006" key="3">
    <source>
        <dbReference type="Google" id="ProtNLM"/>
    </source>
</evidence>
<keyword evidence="2" id="KW-1185">Reference proteome</keyword>
<comment type="caution">
    <text evidence="1">The sequence shown here is derived from an EMBL/GenBank/DDBJ whole genome shotgun (WGS) entry which is preliminary data.</text>
</comment>
<dbReference type="EMBL" id="LKCW01000153">
    <property type="protein sequence ID" value="KPM37806.1"/>
    <property type="molecule type" value="Genomic_DNA"/>
</dbReference>
<dbReference type="AlphaFoldDB" id="A0A0P7AK21"/>
<sequence>MRFGAVFLVFGLGTCKAAAIAVFAHFMVGNTMNYTNSDWTTDMNAAKAAGIDAFAFLDDEANDQINLAFSIATTVGFKLFFSFDYAGNGFWVKEDVIALINAWKGYDAYYKRGSQPLASTFEGPGAAIEWTDIKSATGCFFVPDYSSLGAYDALHIAPGVPDGLFSWAAWPAGPTDMNTYGDASFMQTIAQTGLSTYMMPVSPGFYTNLPGYEKNWLWRGDDLWYDRWVQVIFLSQIQPDFSPPEFAQIISWNDYGESHYIGPLNAKAEYAFNTGKAPFNYASDVPHDGFRMFLPFLIQLAKSGAATVGTQGVAMWYRNSPAAACDVTGTVGNTCSQLQLEYEPADIVQDKVFYSALLGASAAVTVTVGGVSLGAAWTDVPPTGVGVYHGSASFAGHSGEVVVTVNGIASVVGSVPIGGCTRENFNPYVYSANGPSSSASLSIKDHVCVAGFGVGDFQTICKFACGLGYCPVTACTCSKIGPQPTRPTALQIDGFPADGNHLYDGLCSFSVNYGYTGKEFTDFDSPDTATSGTGVSSEYNGMCEFSCRYGWCPMHLCTTLSTGVLVILPAIDSYLGTFRSTLSLDERLLCRFTSIYGKANNDLCWEPAPEPTTIAPVPTATSEPAPLHTWWLWSLMVIGGNDNGDVPLPNIQSAFQFFDHDPDCDDGLNARWFFLSEDLSHDGDVGVRCPDCGSDQDIEIAEMRTEVGHWTWYANRNGDLVDADTDEVVGSCVVDRTLNLDCVVLSVPPAHQAAGSEIRCTSGFFPYVI</sequence>
<dbReference type="STRING" id="78410.A0A0P7AK21"/>
<dbReference type="GO" id="GO:0051118">
    <property type="term" value="F:glucan endo-1,3-alpha-glucosidase activity"/>
    <property type="evidence" value="ECO:0007669"/>
    <property type="project" value="InterPro"/>
</dbReference>
<dbReference type="CDD" id="cd11577">
    <property type="entry name" value="GH71"/>
    <property type="match status" value="1"/>
</dbReference>
<dbReference type="Proteomes" id="UP000050424">
    <property type="component" value="Unassembled WGS sequence"/>
</dbReference>